<keyword evidence="5" id="KW-0808">Transferase</keyword>
<sequence length="370" mass="42938">MGERSREKADSAFITYFLFVVSFIACFYVAGRLWQDSERRVMLEDFKVKGTGERGTSVNVEDKLQYFGCKVAEQRLKELETELSAARSKGFTNSWVDIKMVNDTKSRHLAVIGIYTEFDNRLKRDAVRRKWIPNGGSLQFLEKTQGVIVRFVIGRSANKGDSSERKIDIEDQENNDFLILDGHIEMSNEYANKAKQFFAVAVESWDADFYVKVDDSFYLNIDELVKLLHSYSDKPRAYIGCMKSGEVIPEEGKEWYEKEWWKFGDGKLYFRHATGQFYVLSRLLARYIYVNRNFLHLYAHEDTSLGSWMLGLDVNHVHEDRLCCGIEAIGFFSLPTSSKCQCLSKMIFYTSRLGHYIDIGFDLIFRCLDL</sequence>
<evidence type="ECO:0000256" key="3">
    <source>
        <dbReference type="ARBA" id="ARBA00008661"/>
    </source>
</evidence>
<dbReference type="GO" id="GO:0008378">
    <property type="term" value="F:galactosyltransferase activity"/>
    <property type="evidence" value="ECO:0007669"/>
    <property type="project" value="TreeGrafter"/>
</dbReference>
<evidence type="ECO:0000256" key="11">
    <source>
        <dbReference type="ARBA" id="ARBA00023211"/>
    </source>
</evidence>
<evidence type="ECO:0000313" key="13">
    <source>
        <dbReference type="EMBL" id="KAH7287602.1"/>
    </source>
</evidence>
<evidence type="ECO:0000256" key="2">
    <source>
        <dbReference type="ARBA" id="ARBA00004922"/>
    </source>
</evidence>
<dbReference type="EC" id="2.4.1.-" evidence="12"/>
<evidence type="ECO:0000256" key="7">
    <source>
        <dbReference type="ARBA" id="ARBA00022968"/>
    </source>
</evidence>
<dbReference type="InterPro" id="IPR002659">
    <property type="entry name" value="Glyco_trans_31"/>
</dbReference>
<accession>A0A8T2QU20</accession>
<comment type="caution">
    <text evidence="13">The sequence shown here is derived from an EMBL/GenBank/DDBJ whole genome shotgun (WGS) entry which is preliminary data.</text>
</comment>
<dbReference type="OMA" id="DHIEAPE"/>
<evidence type="ECO:0000256" key="1">
    <source>
        <dbReference type="ARBA" id="ARBA00004323"/>
    </source>
</evidence>
<comment type="cofactor">
    <cofactor evidence="12">
        <name>Mn(2+)</name>
        <dbReference type="ChEBI" id="CHEBI:29035"/>
    </cofactor>
</comment>
<proteinExistence type="inferred from homology"/>
<evidence type="ECO:0000256" key="9">
    <source>
        <dbReference type="ARBA" id="ARBA00023034"/>
    </source>
</evidence>
<evidence type="ECO:0000313" key="14">
    <source>
        <dbReference type="Proteomes" id="UP000825935"/>
    </source>
</evidence>
<dbReference type="PROSITE" id="PS51257">
    <property type="entry name" value="PROKAR_LIPOPROTEIN"/>
    <property type="match status" value="1"/>
</dbReference>
<evidence type="ECO:0000256" key="4">
    <source>
        <dbReference type="ARBA" id="ARBA00022676"/>
    </source>
</evidence>
<gene>
    <name evidence="13" type="ORF">KP509_32G064800</name>
</gene>
<dbReference type="Gene3D" id="3.90.550.50">
    <property type="match status" value="1"/>
</dbReference>
<keyword evidence="6 12" id="KW-0812">Transmembrane</keyword>
<organism evidence="13 14">
    <name type="scientific">Ceratopteris richardii</name>
    <name type="common">Triangle waterfern</name>
    <dbReference type="NCBI Taxonomy" id="49495"/>
    <lineage>
        <taxon>Eukaryota</taxon>
        <taxon>Viridiplantae</taxon>
        <taxon>Streptophyta</taxon>
        <taxon>Embryophyta</taxon>
        <taxon>Tracheophyta</taxon>
        <taxon>Polypodiopsida</taxon>
        <taxon>Polypodiidae</taxon>
        <taxon>Polypodiales</taxon>
        <taxon>Pteridineae</taxon>
        <taxon>Pteridaceae</taxon>
        <taxon>Parkerioideae</taxon>
        <taxon>Ceratopteris</taxon>
    </lineage>
</organism>
<dbReference type="PANTHER" id="PTHR11214">
    <property type="entry name" value="BETA-1,3-N-ACETYLGLUCOSAMINYLTRANSFERASE"/>
    <property type="match status" value="1"/>
</dbReference>
<name>A0A8T2QU20_CERRI</name>
<comment type="subcellular location">
    <subcellularLocation>
        <location evidence="1 12">Golgi apparatus membrane</location>
        <topology evidence="1 12">Single-pass type II membrane protein</topology>
    </subcellularLocation>
</comment>
<evidence type="ECO:0000256" key="12">
    <source>
        <dbReference type="RuleBase" id="RU363063"/>
    </source>
</evidence>
<dbReference type="AlphaFoldDB" id="A0A8T2QU20"/>
<feature type="transmembrane region" description="Helical" evidence="12">
    <location>
        <begin position="12"/>
        <end position="34"/>
    </location>
</feature>
<evidence type="ECO:0000256" key="10">
    <source>
        <dbReference type="ARBA" id="ARBA00023136"/>
    </source>
</evidence>
<evidence type="ECO:0000256" key="6">
    <source>
        <dbReference type="ARBA" id="ARBA00022692"/>
    </source>
</evidence>
<keyword evidence="4 12" id="KW-0328">Glycosyltransferase</keyword>
<dbReference type="GO" id="GO:0000139">
    <property type="term" value="C:Golgi membrane"/>
    <property type="evidence" value="ECO:0007669"/>
    <property type="project" value="UniProtKB-SubCell"/>
</dbReference>
<protein>
    <recommendedName>
        <fullName evidence="12">Hexosyltransferase</fullName>
        <ecNumber evidence="12">2.4.1.-</ecNumber>
    </recommendedName>
</protein>
<reference evidence="13" key="1">
    <citation type="submission" date="2021-08" db="EMBL/GenBank/DDBJ databases">
        <title>WGS assembly of Ceratopteris richardii.</title>
        <authorList>
            <person name="Marchant D.B."/>
            <person name="Chen G."/>
            <person name="Jenkins J."/>
            <person name="Shu S."/>
            <person name="Leebens-Mack J."/>
            <person name="Grimwood J."/>
            <person name="Schmutz J."/>
            <person name="Soltis P."/>
            <person name="Soltis D."/>
            <person name="Chen Z.-H."/>
        </authorList>
    </citation>
    <scope>NUCLEOTIDE SEQUENCE</scope>
    <source>
        <strain evidence="13">Whitten #5841</strain>
        <tissue evidence="13">Leaf</tissue>
    </source>
</reference>
<keyword evidence="10 12" id="KW-0472">Membrane</keyword>
<keyword evidence="7 12" id="KW-0735">Signal-anchor</keyword>
<evidence type="ECO:0000256" key="5">
    <source>
        <dbReference type="ARBA" id="ARBA00022679"/>
    </source>
</evidence>
<dbReference type="PANTHER" id="PTHR11214:SF74">
    <property type="entry name" value="HYDROXYPROLINE O-GALACTOSYLTRANSFERASE HPGT1"/>
    <property type="match status" value="1"/>
</dbReference>
<comment type="similarity">
    <text evidence="3 12">Belongs to the glycosyltransferase 31 family.</text>
</comment>
<dbReference type="Pfam" id="PF01762">
    <property type="entry name" value="Galactosyl_T"/>
    <property type="match status" value="1"/>
</dbReference>
<keyword evidence="11 12" id="KW-0464">Manganese</keyword>
<dbReference type="OrthoDB" id="1158011at2759"/>
<dbReference type="EMBL" id="CM035437">
    <property type="protein sequence ID" value="KAH7287602.1"/>
    <property type="molecule type" value="Genomic_DNA"/>
</dbReference>
<comment type="pathway">
    <text evidence="2">Protein modification; protein glycosylation.</text>
</comment>
<keyword evidence="9 12" id="KW-0333">Golgi apparatus</keyword>
<dbReference type="Proteomes" id="UP000825935">
    <property type="component" value="Chromosome 32"/>
</dbReference>
<keyword evidence="14" id="KW-1185">Reference proteome</keyword>
<keyword evidence="8 12" id="KW-1133">Transmembrane helix</keyword>
<evidence type="ECO:0000256" key="8">
    <source>
        <dbReference type="ARBA" id="ARBA00022989"/>
    </source>
</evidence>